<organism evidence="1">
    <name type="scientific">Anguilla anguilla</name>
    <name type="common">European freshwater eel</name>
    <name type="synonym">Muraena anguilla</name>
    <dbReference type="NCBI Taxonomy" id="7936"/>
    <lineage>
        <taxon>Eukaryota</taxon>
        <taxon>Metazoa</taxon>
        <taxon>Chordata</taxon>
        <taxon>Craniata</taxon>
        <taxon>Vertebrata</taxon>
        <taxon>Euteleostomi</taxon>
        <taxon>Actinopterygii</taxon>
        <taxon>Neopterygii</taxon>
        <taxon>Teleostei</taxon>
        <taxon>Anguilliformes</taxon>
        <taxon>Anguillidae</taxon>
        <taxon>Anguilla</taxon>
    </lineage>
</organism>
<evidence type="ECO:0000313" key="1">
    <source>
        <dbReference type="EMBL" id="JAH54470.1"/>
    </source>
</evidence>
<protein>
    <submittedName>
        <fullName evidence="1">Uncharacterized protein</fullName>
    </submittedName>
</protein>
<accession>A0A0E9TNL8</accession>
<name>A0A0E9TNL8_ANGAN</name>
<reference evidence="1" key="2">
    <citation type="journal article" date="2015" name="Fish Shellfish Immunol.">
        <title>Early steps in the European eel (Anguilla anguilla)-Vibrio vulnificus interaction in the gills: Role of the RtxA13 toxin.</title>
        <authorList>
            <person name="Callol A."/>
            <person name="Pajuelo D."/>
            <person name="Ebbesson L."/>
            <person name="Teles M."/>
            <person name="MacKenzie S."/>
            <person name="Amaro C."/>
        </authorList>
    </citation>
    <scope>NUCLEOTIDE SEQUENCE</scope>
</reference>
<dbReference type="EMBL" id="GBXM01054107">
    <property type="protein sequence ID" value="JAH54470.1"/>
    <property type="molecule type" value="Transcribed_RNA"/>
</dbReference>
<proteinExistence type="predicted"/>
<reference evidence="1" key="1">
    <citation type="submission" date="2014-11" db="EMBL/GenBank/DDBJ databases">
        <authorList>
            <person name="Amaro Gonzalez C."/>
        </authorList>
    </citation>
    <scope>NUCLEOTIDE SEQUENCE</scope>
</reference>
<sequence length="11" mass="1239">MLVLSSLYLSL</sequence>